<keyword evidence="3" id="KW-0808">Transferase</keyword>
<evidence type="ECO:0000256" key="2">
    <source>
        <dbReference type="ARBA" id="ARBA00022603"/>
    </source>
</evidence>
<gene>
    <name evidence="5" type="ORF">ENL31_00990</name>
</gene>
<evidence type="ECO:0000256" key="4">
    <source>
        <dbReference type="ARBA" id="ARBA00022691"/>
    </source>
</evidence>
<comment type="caution">
    <text evidence="5">The sequence shown here is derived from an EMBL/GenBank/DDBJ whole genome shotgun (WGS) entry which is preliminary data.</text>
</comment>
<dbReference type="Gene3D" id="3.40.1280.10">
    <property type="match status" value="1"/>
</dbReference>
<evidence type="ECO:0000313" key="5">
    <source>
        <dbReference type="EMBL" id="HHE75687.1"/>
    </source>
</evidence>
<dbReference type="EMBL" id="DRTM01000076">
    <property type="protein sequence ID" value="HHE75687.1"/>
    <property type="molecule type" value="Genomic_DNA"/>
</dbReference>
<dbReference type="InterPro" id="IPR007158">
    <property type="entry name" value="TrmY"/>
</dbReference>
<dbReference type="AlphaFoldDB" id="A0A7J3T9R0"/>
<feature type="non-terminal residue" evidence="5">
    <location>
        <position position="42"/>
    </location>
</feature>
<evidence type="ECO:0000256" key="1">
    <source>
        <dbReference type="ARBA" id="ARBA00022490"/>
    </source>
</evidence>
<protein>
    <submittedName>
        <fullName evidence="5">tRNA (Pseudouridine(54)-N(1))-methyltransferase TrmY</fullName>
    </submittedName>
</protein>
<proteinExistence type="predicted"/>
<organism evidence="5">
    <name type="scientific">Candidatus Aciduliprofundum boonei</name>
    <dbReference type="NCBI Taxonomy" id="379547"/>
    <lineage>
        <taxon>Archaea</taxon>
        <taxon>Methanobacteriati</taxon>
        <taxon>Thermoplasmatota</taxon>
        <taxon>DHVE2 group</taxon>
        <taxon>Candidatus Aciduliprofundum</taxon>
    </lineage>
</organism>
<dbReference type="GO" id="GO:0008175">
    <property type="term" value="F:tRNA methyltransferase activity"/>
    <property type="evidence" value="ECO:0007669"/>
    <property type="project" value="InterPro"/>
</dbReference>
<name>A0A7J3T9R0_9ARCH</name>
<dbReference type="GO" id="GO:0032259">
    <property type="term" value="P:methylation"/>
    <property type="evidence" value="ECO:0007669"/>
    <property type="project" value="UniProtKB-KW"/>
</dbReference>
<dbReference type="InterPro" id="IPR029026">
    <property type="entry name" value="tRNA_m1G_MTases_N"/>
</dbReference>
<keyword evidence="1" id="KW-0963">Cytoplasm</keyword>
<accession>A0A7J3T9R0</accession>
<sequence length="42" mass="4559">MRAFLLIGHKFSGDVNLNDLAGSGRIDVITRCINAATFLSHN</sequence>
<dbReference type="Pfam" id="PF04013">
    <property type="entry name" value="Methyltrn_RNA_2"/>
    <property type="match status" value="1"/>
</dbReference>
<keyword evidence="2" id="KW-0489">Methyltransferase</keyword>
<evidence type="ECO:0000256" key="3">
    <source>
        <dbReference type="ARBA" id="ARBA00022679"/>
    </source>
</evidence>
<dbReference type="Proteomes" id="UP000886130">
    <property type="component" value="Unassembled WGS sequence"/>
</dbReference>
<dbReference type="SUPFAM" id="SSF75217">
    <property type="entry name" value="alpha/beta knot"/>
    <property type="match status" value="1"/>
</dbReference>
<reference evidence="5" key="1">
    <citation type="journal article" date="2020" name="mSystems">
        <title>Genome- and Community-Level Interaction Insights into Carbon Utilization and Element Cycling Functions of Hydrothermarchaeota in Hydrothermal Sediment.</title>
        <authorList>
            <person name="Zhou Z."/>
            <person name="Liu Y."/>
            <person name="Xu W."/>
            <person name="Pan J."/>
            <person name="Luo Z.H."/>
            <person name="Li M."/>
        </authorList>
    </citation>
    <scope>NUCLEOTIDE SEQUENCE [LARGE SCALE GENOMIC DNA]</scope>
    <source>
        <strain evidence="5">HyVt-85</strain>
    </source>
</reference>
<dbReference type="InterPro" id="IPR029028">
    <property type="entry name" value="Alpha/beta_knot_MTases"/>
</dbReference>
<keyword evidence="4" id="KW-0949">S-adenosyl-L-methionine</keyword>